<dbReference type="STRING" id="266128.ABB25_09130"/>
<comment type="caution">
    <text evidence="3">The sequence shown here is derived from an EMBL/GenBank/DDBJ whole genome shotgun (WGS) entry which is preliminary data.</text>
</comment>
<keyword evidence="1" id="KW-0175">Coiled coil</keyword>
<organism evidence="3 4">
    <name type="scientific">Stenotrophomonas koreensis</name>
    <dbReference type="NCBI Taxonomy" id="266128"/>
    <lineage>
        <taxon>Bacteria</taxon>
        <taxon>Pseudomonadati</taxon>
        <taxon>Pseudomonadota</taxon>
        <taxon>Gammaproteobacteria</taxon>
        <taxon>Lysobacterales</taxon>
        <taxon>Lysobacteraceae</taxon>
        <taxon>Stenotrophomonas</taxon>
    </lineage>
</organism>
<gene>
    <name evidence="3" type="ORF">ABB25_09130</name>
</gene>
<dbReference type="PATRIC" id="fig|266128.3.peg.694"/>
<keyword evidence="4" id="KW-1185">Reference proteome</keyword>
<dbReference type="AlphaFoldDB" id="A0A0R0BUY7"/>
<evidence type="ECO:0008006" key="5">
    <source>
        <dbReference type="Google" id="ProtNLM"/>
    </source>
</evidence>
<evidence type="ECO:0000313" key="3">
    <source>
        <dbReference type="EMBL" id="KRG57962.1"/>
    </source>
</evidence>
<reference evidence="3 4" key="1">
    <citation type="submission" date="2015-05" db="EMBL/GenBank/DDBJ databases">
        <title>Genome sequencing and analysis of members of genus Stenotrophomonas.</title>
        <authorList>
            <person name="Patil P.P."/>
            <person name="Midha S."/>
            <person name="Patil P.B."/>
        </authorList>
    </citation>
    <scope>NUCLEOTIDE SEQUENCE [LARGE SCALE GENOMIC DNA]</scope>
    <source>
        <strain evidence="3 4">DSM 17805</strain>
    </source>
</reference>
<evidence type="ECO:0000256" key="1">
    <source>
        <dbReference type="SAM" id="Coils"/>
    </source>
</evidence>
<evidence type="ECO:0000313" key="4">
    <source>
        <dbReference type="Proteomes" id="UP000051254"/>
    </source>
</evidence>
<feature type="region of interest" description="Disordered" evidence="2">
    <location>
        <begin position="1"/>
        <end position="22"/>
    </location>
</feature>
<evidence type="ECO:0000256" key="2">
    <source>
        <dbReference type="SAM" id="MobiDB-lite"/>
    </source>
</evidence>
<dbReference type="Proteomes" id="UP000051254">
    <property type="component" value="Unassembled WGS sequence"/>
</dbReference>
<name>A0A0R0BUY7_9GAMM</name>
<sequence>MTNSTHTPPPGQEQDTPGADRFTQRLGESAHQVWLAGLGAFNRAQVEGSRFFDSLVRDGEAYEQRSKAETGGAAGMHDSIAASLGQARERTARTWDKVEQAFDEQVQGVLRRLNVPAAADVSHLQEEINALRLKITQLEARLHAQQAAHKPTGN</sequence>
<dbReference type="EMBL" id="LDJH01000013">
    <property type="protein sequence ID" value="KRG57962.1"/>
    <property type="molecule type" value="Genomic_DNA"/>
</dbReference>
<dbReference type="NCBIfam" id="TIGR01837">
    <property type="entry name" value="PHA_granule_1"/>
    <property type="match status" value="1"/>
</dbReference>
<feature type="coiled-coil region" evidence="1">
    <location>
        <begin position="121"/>
        <end position="148"/>
    </location>
</feature>
<dbReference type="Pfam" id="PF05597">
    <property type="entry name" value="Phasin"/>
    <property type="match status" value="1"/>
</dbReference>
<protein>
    <recommendedName>
        <fullName evidence="5">Poly(Hydroxyalkanoate) granule-associated protein</fullName>
    </recommendedName>
</protein>
<dbReference type="InterPro" id="IPR008769">
    <property type="entry name" value="PhaF_PhaI"/>
</dbReference>
<dbReference type="OrthoDB" id="5801582at2"/>
<accession>A0A0R0BUY7</accession>
<proteinExistence type="predicted"/>
<dbReference type="RefSeq" id="WP_057666057.1">
    <property type="nucleotide sequence ID" value="NZ_LDJH01000013.1"/>
</dbReference>
<dbReference type="PANTHER" id="PTHR38664">
    <property type="entry name" value="SLR0058 PROTEIN"/>
    <property type="match status" value="1"/>
</dbReference>
<dbReference type="PANTHER" id="PTHR38664:SF1">
    <property type="entry name" value="SLR0058 PROTEIN"/>
    <property type="match status" value="1"/>
</dbReference>